<proteinExistence type="predicted"/>
<feature type="region of interest" description="Disordered" evidence="1">
    <location>
        <begin position="1"/>
        <end position="55"/>
    </location>
</feature>
<protein>
    <submittedName>
        <fullName evidence="2">Uncharacterized protein</fullName>
    </submittedName>
</protein>
<feature type="compositionally biased region" description="Basic and acidic residues" evidence="1">
    <location>
        <begin position="1"/>
        <end position="17"/>
    </location>
</feature>
<dbReference type="Proteomes" id="UP000762676">
    <property type="component" value="Unassembled WGS sequence"/>
</dbReference>
<evidence type="ECO:0000313" key="3">
    <source>
        <dbReference type="Proteomes" id="UP000762676"/>
    </source>
</evidence>
<dbReference type="EMBL" id="BMAT01003620">
    <property type="protein sequence ID" value="GFR58776.1"/>
    <property type="molecule type" value="Genomic_DNA"/>
</dbReference>
<accession>A0AAV4EEL3</accession>
<name>A0AAV4EEL3_9GAST</name>
<organism evidence="2 3">
    <name type="scientific">Elysia marginata</name>
    <dbReference type="NCBI Taxonomy" id="1093978"/>
    <lineage>
        <taxon>Eukaryota</taxon>
        <taxon>Metazoa</taxon>
        <taxon>Spiralia</taxon>
        <taxon>Lophotrochozoa</taxon>
        <taxon>Mollusca</taxon>
        <taxon>Gastropoda</taxon>
        <taxon>Heterobranchia</taxon>
        <taxon>Euthyneura</taxon>
        <taxon>Panpulmonata</taxon>
        <taxon>Sacoglossa</taxon>
        <taxon>Placobranchoidea</taxon>
        <taxon>Plakobranchidae</taxon>
        <taxon>Elysia</taxon>
    </lineage>
</organism>
<gene>
    <name evidence="2" type="ORF">ElyMa_001776700</name>
</gene>
<evidence type="ECO:0000313" key="2">
    <source>
        <dbReference type="EMBL" id="GFR58776.1"/>
    </source>
</evidence>
<evidence type="ECO:0000256" key="1">
    <source>
        <dbReference type="SAM" id="MobiDB-lite"/>
    </source>
</evidence>
<comment type="caution">
    <text evidence="2">The sequence shown here is derived from an EMBL/GenBank/DDBJ whole genome shotgun (WGS) entry which is preliminary data.</text>
</comment>
<dbReference type="AlphaFoldDB" id="A0AAV4EEL3"/>
<sequence length="55" mass="6224">QLIEEAIKERRELESSHHGSHYMSDTITSLPTHSYGGGSVARSDSYLPQKMADYR</sequence>
<feature type="non-terminal residue" evidence="2">
    <location>
        <position position="1"/>
    </location>
</feature>
<keyword evidence="3" id="KW-1185">Reference proteome</keyword>
<feature type="compositionally biased region" description="Polar residues" evidence="1">
    <location>
        <begin position="23"/>
        <end position="32"/>
    </location>
</feature>
<reference evidence="2 3" key="1">
    <citation type="journal article" date="2021" name="Elife">
        <title>Chloroplast acquisition without the gene transfer in kleptoplastic sea slugs, Plakobranchus ocellatus.</title>
        <authorList>
            <person name="Maeda T."/>
            <person name="Takahashi S."/>
            <person name="Yoshida T."/>
            <person name="Shimamura S."/>
            <person name="Takaki Y."/>
            <person name="Nagai Y."/>
            <person name="Toyoda A."/>
            <person name="Suzuki Y."/>
            <person name="Arimoto A."/>
            <person name="Ishii H."/>
            <person name="Satoh N."/>
            <person name="Nishiyama T."/>
            <person name="Hasebe M."/>
            <person name="Maruyama T."/>
            <person name="Minagawa J."/>
            <person name="Obokata J."/>
            <person name="Shigenobu S."/>
        </authorList>
    </citation>
    <scope>NUCLEOTIDE SEQUENCE [LARGE SCALE GENOMIC DNA]</scope>
</reference>